<keyword evidence="3 6" id="KW-0812">Transmembrane</keyword>
<feature type="transmembrane region" description="Helical" evidence="6">
    <location>
        <begin position="157"/>
        <end position="175"/>
    </location>
</feature>
<dbReference type="Proteomes" id="UP000005950">
    <property type="component" value="Unassembled WGS sequence"/>
</dbReference>
<evidence type="ECO:0000256" key="2">
    <source>
        <dbReference type="ARBA" id="ARBA00022475"/>
    </source>
</evidence>
<sequence length="193" mass="21133">MSNQAKKDCKTLIAVIISAFVYALAMKAFVETGNLFPGGFAGLSRMFSMSLSKFGGITIPFSVFYFLLNIPPTLLVYKYVGHRFTIFSVLQYSLTSLFTELLPTFPITSDMLLIAVFGGILGGLAISIALRADASSGGTDFIAIYASTKYNAPTWSYVMYFNAAMLVLAGILFGWEQALYSIIYQFCSTQVVQ</sequence>
<reference evidence="7 8" key="2">
    <citation type="submission" date="2009-02" db="EMBL/GenBank/DDBJ databases">
        <title>Draft genome sequence of Holdemania filiformis DSM 12042.</title>
        <authorList>
            <person name="Sudarsanam P."/>
            <person name="Ley R."/>
            <person name="Guruge J."/>
            <person name="Turnbaugh P.J."/>
            <person name="Mahowald M."/>
            <person name="Liep D."/>
            <person name="Gordon J."/>
        </authorList>
    </citation>
    <scope>NUCLEOTIDE SEQUENCE [LARGE SCALE GENOMIC DNA]</scope>
    <source>
        <strain evidence="7 8">DSM 12042</strain>
    </source>
</reference>
<evidence type="ECO:0008006" key="9">
    <source>
        <dbReference type="Google" id="ProtNLM"/>
    </source>
</evidence>
<reference evidence="7 8" key="1">
    <citation type="submission" date="2008-12" db="EMBL/GenBank/DDBJ databases">
        <authorList>
            <person name="Fulton L."/>
            <person name="Clifton S."/>
            <person name="Fulton B."/>
            <person name="Xu J."/>
            <person name="Minx P."/>
            <person name="Pepin K.H."/>
            <person name="Johnson M."/>
            <person name="Bhonagiri V."/>
            <person name="Nash W.E."/>
            <person name="Mardis E.R."/>
            <person name="Wilson R.K."/>
        </authorList>
    </citation>
    <scope>NUCLEOTIDE SEQUENCE [LARGE SCALE GENOMIC DNA]</scope>
    <source>
        <strain evidence="7 8">DSM 12042</strain>
    </source>
</reference>
<dbReference type="HOGENOM" id="CLU_1411537_0_0_9"/>
<evidence type="ECO:0000256" key="1">
    <source>
        <dbReference type="ARBA" id="ARBA00004651"/>
    </source>
</evidence>
<comment type="caution">
    <text evidence="7">The sequence shown here is derived from an EMBL/GenBank/DDBJ whole genome shotgun (WGS) entry which is preliminary data.</text>
</comment>
<protein>
    <recommendedName>
        <fullName evidence="9">YitT family protein</fullName>
    </recommendedName>
</protein>
<dbReference type="eggNOG" id="COG1284">
    <property type="taxonomic scope" value="Bacteria"/>
</dbReference>
<evidence type="ECO:0000256" key="3">
    <source>
        <dbReference type="ARBA" id="ARBA00022692"/>
    </source>
</evidence>
<dbReference type="AlphaFoldDB" id="B9YCG0"/>
<evidence type="ECO:0000256" key="4">
    <source>
        <dbReference type="ARBA" id="ARBA00022989"/>
    </source>
</evidence>
<comment type="subcellular location">
    <subcellularLocation>
        <location evidence="1">Cell membrane</location>
        <topology evidence="1">Multi-pass membrane protein</topology>
    </subcellularLocation>
</comment>
<dbReference type="STRING" id="545696.HOLDEFILI_03521"/>
<dbReference type="InterPro" id="IPR003740">
    <property type="entry name" value="YitT"/>
</dbReference>
<organism evidence="7 8">
    <name type="scientific">Holdemania filiformis DSM 12042</name>
    <dbReference type="NCBI Taxonomy" id="545696"/>
    <lineage>
        <taxon>Bacteria</taxon>
        <taxon>Bacillati</taxon>
        <taxon>Bacillota</taxon>
        <taxon>Erysipelotrichia</taxon>
        <taxon>Erysipelotrichales</taxon>
        <taxon>Erysipelotrichaceae</taxon>
        <taxon>Holdemania</taxon>
    </lineage>
</organism>
<name>B9YCG0_9FIRM</name>
<feature type="non-terminal residue" evidence="7">
    <location>
        <position position="193"/>
    </location>
</feature>
<feature type="transmembrane region" description="Helical" evidence="6">
    <location>
        <begin position="50"/>
        <end position="68"/>
    </location>
</feature>
<gene>
    <name evidence="7" type="ORF">HOLDEFILI_03521</name>
</gene>
<keyword evidence="2" id="KW-1003">Cell membrane</keyword>
<accession>B9YCG0</accession>
<keyword evidence="5 6" id="KW-0472">Membrane</keyword>
<dbReference type="PANTHER" id="PTHR33545">
    <property type="entry name" value="UPF0750 MEMBRANE PROTEIN YITT-RELATED"/>
    <property type="match status" value="1"/>
</dbReference>
<evidence type="ECO:0000313" key="8">
    <source>
        <dbReference type="Proteomes" id="UP000005950"/>
    </source>
</evidence>
<dbReference type="RefSeq" id="WP_006060671.1">
    <property type="nucleotide sequence ID" value="NZ_GG657561.1"/>
</dbReference>
<dbReference type="GO" id="GO:0005886">
    <property type="term" value="C:plasma membrane"/>
    <property type="evidence" value="ECO:0007669"/>
    <property type="project" value="UniProtKB-SubCell"/>
</dbReference>
<evidence type="ECO:0000256" key="6">
    <source>
        <dbReference type="SAM" id="Phobius"/>
    </source>
</evidence>
<dbReference type="PANTHER" id="PTHR33545:SF5">
    <property type="entry name" value="UPF0750 MEMBRANE PROTEIN YITT"/>
    <property type="match status" value="1"/>
</dbReference>
<keyword evidence="4 6" id="KW-1133">Transmembrane helix</keyword>
<evidence type="ECO:0000313" key="7">
    <source>
        <dbReference type="EMBL" id="EEF66345.1"/>
    </source>
</evidence>
<dbReference type="EMBL" id="ACCF01000220">
    <property type="protein sequence ID" value="EEF66345.1"/>
    <property type="molecule type" value="Genomic_DNA"/>
</dbReference>
<feature type="transmembrane region" description="Helical" evidence="6">
    <location>
        <begin position="111"/>
        <end position="130"/>
    </location>
</feature>
<dbReference type="InterPro" id="IPR051461">
    <property type="entry name" value="UPF0750_membrane"/>
</dbReference>
<feature type="transmembrane region" description="Helical" evidence="6">
    <location>
        <begin position="12"/>
        <end position="30"/>
    </location>
</feature>
<evidence type="ECO:0000256" key="5">
    <source>
        <dbReference type="ARBA" id="ARBA00023136"/>
    </source>
</evidence>
<dbReference type="Pfam" id="PF02588">
    <property type="entry name" value="YitT_membrane"/>
    <property type="match status" value="1"/>
</dbReference>
<proteinExistence type="predicted"/>